<dbReference type="SMART" id="SM00149">
    <property type="entry name" value="PLCYc"/>
    <property type="match status" value="1"/>
</dbReference>
<dbReference type="InterPro" id="IPR000008">
    <property type="entry name" value="C2_dom"/>
</dbReference>
<keyword evidence="7" id="KW-1185">Reference proteome</keyword>
<dbReference type="Gene3D" id="2.60.40.150">
    <property type="entry name" value="C2 domain"/>
    <property type="match status" value="1"/>
</dbReference>
<organism evidence="6 7">
    <name type="scientific">Coniochaeta ligniaria NRRL 30616</name>
    <dbReference type="NCBI Taxonomy" id="1408157"/>
    <lineage>
        <taxon>Eukaryota</taxon>
        <taxon>Fungi</taxon>
        <taxon>Dikarya</taxon>
        <taxon>Ascomycota</taxon>
        <taxon>Pezizomycotina</taxon>
        <taxon>Sordariomycetes</taxon>
        <taxon>Sordariomycetidae</taxon>
        <taxon>Coniochaetales</taxon>
        <taxon>Coniochaetaceae</taxon>
        <taxon>Coniochaeta</taxon>
    </lineage>
</organism>
<feature type="domain" description="PI-PLC Y-box" evidence="5">
    <location>
        <begin position="411"/>
        <end position="524"/>
    </location>
</feature>
<dbReference type="GO" id="GO:0051209">
    <property type="term" value="P:release of sequestered calcium ion into cytosol"/>
    <property type="evidence" value="ECO:0007669"/>
    <property type="project" value="TreeGrafter"/>
</dbReference>
<dbReference type="SMART" id="SM00148">
    <property type="entry name" value="PLCXc"/>
    <property type="match status" value="1"/>
</dbReference>
<dbReference type="GO" id="GO:0004435">
    <property type="term" value="F:phosphatidylinositol-4,5-bisphosphate phospholipase C activity"/>
    <property type="evidence" value="ECO:0007669"/>
    <property type="project" value="UniProtKB-EC"/>
</dbReference>
<evidence type="ECO:0000259" key="4">
    <source>
        <dbReference type="PROSITE" id="PS50004"/>
    </source>
</evidence>
<evidence type="ECO:0000256" key="1">
    <source>
        <dbReference type="ARBA" id="ARBA00023224"/>
    </source>
</evidence>
<dbReference type="PANTHER" id="PTHR10336:SF82">
    <property type="entry name" value="PHOSPHOINOSITIDE PHOSPHOLIPASE C"/>
    <property type="match status" value="1"/>
</dbReference>
<dbReference type="CDD" id="cd08598">
    <property type="entry name" value="PI-PLC1c_yeast"/>
    <property type="match status" value="1"/>
</dbReference>
<feature type="domain" description="C2" evidence="4">
    <location>
        <begin position="529"/>
        <end position="676"/>
    </location>
</feature>
<dbReference type="PANTHER" id="PTHR10336">
    <property type="entry name" value="PHOSPHOINOSITIDE-SPECIFIC PHOSPHOLIPASE C FAMILY PROTEIN"/>
    <property type="match status" value="1"/>
</dbReference>
<protein>
    <recommendedName>
        <fullName evidence="2">Phosphoinositide phospholipase C</fullName>
        <ecNumber evidence="2">3.1.4.11</ecNumber>
    </recommendedName>
</protein>
<dbReference type="PRINTS" id="PR00390">
    <property type="entry name" value="PHPHLIPASEC"/>
</dbReference>
<feature type="region of interest" description="Disordered" evidence="3">
    <location>
        <begin position="367"/>
        <end position="406"/>
    </location>
</feature>
<dbReference type="PROSITE" id="PS50008">
    <property type="entry name" value="PIPLC_Y_DOMAIN"/>
    <property type="match status" value="1"/>
</dbReference>
<dbReference type="FunFam" id="3.20.20.190:FF:000060">
    <property type="entry name" value="Phosphoinositide phospholipase C"/>
    <property type="match status" value="1"/>
</dbReference>
<reference evidence="6 7" key="1">
    <citation type="submission" date="2016-10" db="EMBL/GenBank/DDBJ databases">
        <title>Draft genome sequence of Coniochaeta ligniaria NRRL30616, a lignocellulolytic fungus for bioabatement of inhibitors in plant biomass hydrolysates.</title>
        <authorList>
            <consortium name="DOE Joint Genome Institute"/>
            <person name="Jimenez D.J."/>
            <person name="Hector R.E."/>
            <person name="Riley R."/>
            <person name="Sun H."/>
            <person name="Grigoriev I.V."/>
            <person name="Van Elsas J.D."/>
            <person name="Nichols N.N."/>
        </authorList>
    </citation>
    <scope>NUCLEOTIDE SEQUENCE [LARGE SCALE GENOMIC DNA]</scope>
    <source>
        <strain evidence="6 7">NRRL 30616</strain>
    </source>
</reference>
<dbReference type="InterPro" id="IPR001192">
    <property type="entry name" value="PI-PLC_fam"/>
</dbReference>
<feature type="region of interest" description="Disordered" evidence="3">
    <location>
        <begin position="166"/>
        <end position="191"/>
    </location>
</feature>
<dbReference type="Pfam" id="PF00388">
    <property type="entry name" value="PI-PLC-X"/>
    <property type="match status" value="1"/>
</dbReference>
<accession>A0A1J7JHX5</accession>
<evidence type="ECO:0000313" key="6">
    <source>
        <dbReference type="EMBL" id="OIW32969.1"/>
    </source>
</evidence>
<feature type="compositionally biased region" description="Basic and acidic residues" evidence="3">
    <location>
        <begin position="599"/>
        <end position="609"/>
    </location>
</feature>
<feature type="compositionally biased region" description="Polar residues" evidence="3">
    <location>
        <begin position="249"/>
        <end position="258"/>
    </location>
</feature>
<dbReference type="GO" id="GO:0016042">
    <property type="term" value="P:lipid catabolic process"/>
    <property type="evidence" value="ECO:0007669"/>
    <property type="project" value="UniProtKB-KW"/>
</dbReference>
<dbReference type="InterPro" id="IPR056584">
    <property type="entry name" value="EF-hand_15"/>
</dbReference>
<evidence type="ECO:0000256" key="3">
    <source>
        <dbReference type="SAM" id="MobiDB-lite"/>
    </source>
</evidence>
<dbReference type="InterPro" id="IPR001711">
    <property type="entry name" value="PLipase_C_Pinositol-sp_Y"/>
</dbReference>
<dbReference type="PROSITE" id="PS50007">
    <property type="entry name" value="PIPLC_X_DOMAIN"/>
    <property type="match status" value="1"/>
</dbReference>
<feature type="region of interest" description="Disordered" evidence="3">
    <location>
        <begin position="231"/>
        <end position="258"/>
    </location>
</feature>
<dbReference type="SUPFAM" id="SSF49562">
    <property type="entry name" value="C2 domain (Calcium/lipid-binding domain, CaLB)"/>
    <property type="match status" value="1"/>
</dbReference>
<gene>
    <name evidence="6" type="ORF">CONLIGDRAFT_160039</name>
</gene>
<dbReference type="EC" id="3.1.4.11" evidence="2"/>
<sequence length="695" mass="76332">MAAVETKVDKAEGLPPPQDAIHQAGGGVSGEQRSVKTLNPVVLKHLQTLYNDHVDKNDKTWHADQVAAFLKYVQRDSEAEISKDLLEAPVLGLNSFLSYMTSSLANIAAPPKEQDLSWPLSNYFISSSHNTYLTGNQLYSESSTDSYKNVLLRGCRCIEIDVWDGDDSDSEGGTSASSSDDEEDDPKQYEKRKARVETIKNKVPSSLIGKLEKTSLGKKFNKYVEKKTAAPVAPESTAASGHAKKEADSATTTTALSKTPSPLAAIVEPRVLHGYTLTKEVSFRGVCEVIRDNAFVASDLPLIVSLEVHCRAEQQEIMVKIMEDTWKGLLVPSPEEDAKSLPAPGDLRHKILVKVKYAPKDATLAADADSATSKLETQSTQGSEGDKTPPGTATDSKGKKKKKPSKVIEALSKLGIYTRGVSFKSLTQPEANMPTHVFSLSEKGVMEVHQKSARQLFDHNRHFLMRAYPSGLRIRSSNLDPAVFWRKGIQIVALNWQRWDQGMMLNEGMFAGTGGYVLKPEGYRSTTSTQNPTATATQATIPHHTLDLTIQVLAGQSLPLPEGEPDPAKFHPYVKLELHVEEPEERATRAAGTLSNEQVAREKEGEYKARTKTRKGRDPEFGDALGFGQVGGVVPELAFVRFTVRDDDIGRDDLAAWACVRLDRLREGYRFVHLLDGKGVETEGVLLVKVTKRVV</sequence>
<dbReference type="CDD" id="cd00275">
    <property type="entry name" value="C2_PLC_like"/>
    <property type="match status" value="1"/>
</dbReference>
<dbReference type="Gene3D" id="3.20.20.190">
    <property type="entry name" value="Phosphatidylinositol (PI) phosphodiesterase"/>
    <property type="match status" value="2"/>
</dbReference>
<feature type="compositionally biased region" description="Basic and acidic residues" evidence="3">
    <location>
        <begin position="1"/>
        <end position="12"/>
    </location>
</feature>
<dbReference type="GO" id="GO:0048015">
    <property type="term" value="P:phosphatidylinositol-mediated signaling"/>
    <property type="evidence" value="ECO:0007669"/>
    <property type="project" value="TreeGrafter"/>
</dbReference>
<dbReference type="OrthoDB" id="269822at2759"/>
<feature type="region of interest" description="Disordered" evidence="3">
    <location>
        <begin position="589"/>
        <end position="616"/>
    </location>
</feature>
<dbReference type="PROSITE" id="PS50004">
    <property type="entry name" value="C2"/>
    <property type="match status" value="1"/>
</dbReference>
<dbReference type="Pfam" id="PF23617">
    <property type="entry name" value="EF-hand_15"/>
    <property type="match status" value="1"/>
</dbReference>
<keyword evidence="2" id="KW-0378">Hydrolase</keyword>
<dbReference type="InterPro" id="IPR017946">
    <property type="entry name" value="PLC-like_Pdiesterase_TIM-brl"/>
</dbReference>
<name>A0A1J7JHX5_9PEZI</name>
<proteinExistence type="predicted"/>
<comment type="catalytic activity">
    <reaction evidence="2">
        <text>a 1,2-diacyl-sn-glycero-3-phospho-(1D-myo-inositol-4,5-bisphosphate) + H2O = 1D-myo-inositol 1,4,5-trisphosphate + a 1,2-diacyl-sn-glycerol + H(+)</text>
        <dbReference type="Rhea" id="RHEA:33179"/>
        <dbReference type="ChEBI" id="CHEBI:15377"/>
        <dbReference type="ChEBI" id="CHEBI:15378"/>
        <dbReference type="ChEBI" id="CHEBI:17815"/>
        <dbReference type="ChEBI" id="CHEBI:58456"/>
        <dbReference type="ChEBI" id="CHEBI:203600"/>
        <dbReference type="EC" id="3.1.4.11"/>
    </reaction>
</comment>
<dbReference type="STRING" id="1408157.A0A1J7JHX5"/>
<keyword evidence="2" id="KW-0443">Lipid metabolism</keyword>
<evidence type="ECO:0000256" key="2">
    <source>
        <dbReference type="RuleBase" id="RU361133"/>
    </source>
</evidence>
<dbReference type="AlphaFoldDB" id="A0A1J7JHX5"/>
<dbReference type="SMART" id="SM00239">
    <property type="entry name" value="C2"/>
    <property type="match status" value="1"/>
</dbReference>
<dbReference type="InterPro" id="IPR035892">
    <property type="entry name" value="C2_domain_sf"/>
</dbReference>
<dbReference type="FunFam" id="3.20.20.190:FF:000044">
    <property type="entry name" value="Phosphoinositide phospholipase C"/>
    <property type="match status" value="1"/>
</dbReference>
<keyword evidence="1" id="KW-0807">Transducer</keyword>
<evidence type="ECO:0000259" key="5">
    <source>
        <dbReference type="PROSITE" id="PS50008"/>
    </source>
</evidence>
<feature type="region of interest" description="Disordered" evidence="3">
    <location>
        <begin position="1"/>
        <end position="31"/>
    </location>
</feature>
<dbReference type="InParanoid" id="A0A1J7JHX5"/>
<dbReference type="Proteomes" id="UP000182658">
    <property type="component" value="Unassembled WGS sequence"/>
</dbReference>
<keyword evidence="2" id="KW-0442">Lipid degradation</keyword>
<dbReference type="EMBL" id="KV875094">
    <property type="protein sequence ID" value="OIW32969.1"/>
    <property type="molecule type" value="Genomic_DNA"/>
</dbReference>
<dbReference type="SUPFAM" id="SSF51695">
    <property type="entry name" value="PLC-like phosphodiesterases"/>
    <property type="match status" value="1"/>
</dbReference>
<dbReference type="InterPro" id="IPR000909">
    <property type="entry name" value="PLipase_C_PInositol-sp_X_dom"/>
</dbReference>
<dbReference type="Pfam" id="PF00387">
    <property type="entry name" value="PI-PLC-Y"/>
    <property type="match status" value="1"/>
</dbReference>
<evidence type="ECO:0000313" key="7">
    <source>
        <dbReference type="Proteomes" id="UP000182658"/>
    </source>
</evidence>